<name>A0ABS4JGZ4_9BACL</name>
<dbReference type="Gene3D" id="1.20.5.1930">
    <property type="match status" value="1"/>
</dbReference>
<keyword evidence="4 11" id="KW-0808">Transferase</keyword>
<evidence type="ECO:0000256" key="9">
    <source>
        <dbReference type="SAM" id="Phobius"/>
    </source>
</evidence>
<comment type="caution">
    <text evidence="11">The sequence shown here is derived from an EMBL/GenBank/DDBJ whole genome shotgun (WGS) entry which is preliminary data.</text>
</comment>
<keyword evidence="8" id="KW-0902">Two-component regulatory system</keyword>
<dbReference type="SUPFAM" id="SSF55874">
    <property type="entry name" value="ATPase domain of HSP90 chaperone/DNA topoisomerase II/histidine kinase"/>
    <property type="match status" value="1"/>
</dbReference>
<evidence type="ECO:0000256" key="3">
    <source>
        <dbReference type="ARBA" id="ARBA00022553"/>
    </source>
</evidence>
<dbReference type="Gene3D" id="3.30.565.10">
    <property type="entry name" value="Histidine kinase-like ATPase, C-terminal domain"/>
    <property type="match status" value="1"/>
</dbReference>
<comment type="catalytic activity">
    <reaction evidence="1">
        <text>ATP + protein L-histidine = ADP + protein N-phospho-L-histidine.</text>
        <dbReference type="EC" id="2.7.13.3"/>
    </reaction>
</comment>
<dbReference type="PANTHER" id="PTHR24421">
    <property type="entry name" value="NITRATE/NITRITE SENSOR PROTEIN NARX-RELATED"/>
    <property type="match status" value="1"/>
</dbReference>
<keyword evidence="7" id="KW-0067">ATP-binding</keyword>
<keyword evidence="6 11" id="KW-0418">Kinase</keyword>
<evidence type="ECO:0000256" key="2">
    <source>
        <dbReference type="ARBA" id="ARBA00012438"/>
    </source>
</evidence>
<evidence type="ECO:0000256" key="5">
    <source>
        <dbReference type="ARBA" id="ARBA00022741"/>
    </source>
</evidence>
<evidence type="ECO:0000259" key="10">
    <source>
        <dbReference type="Pfam" id="PF07730"/>
    </source>
</evidence>
<evidence type="ECO:0000256" key="8">
    <source>
        <dbReference type="ARBA" id="ARBA00023012"/>
    </source>
</evidence>
<keyword evidence="9" id="KW-0472">Membrane</keyword>
<dbReference type="Proteomes" id="UP001519288">
    <property type="component" value="Unassembled WGS sequence"/>
</dbReference>
<dbReference type="GO" id="GO:0004673">
    <property type="term" value="F:protein histidine kinase activity"/>
    <property type="evidence" value="ECO:0007669"/>
    <property type="project" value="UniProtKB-EC"/>
</dbReference>
<evidence type="ECO:0000313" key="11">
    <source>
        <dbReference type="EMBL" id="MBP2000987.1"/>
    </source>
</evidence>
<evidence type="ECO:0000256" key="4">
    <source>
        <dbReference type="ARBA" id="ARBA00022679"/>
    </source>
</evidence>
<dbReference type="EMBL" id="JAGGLD010000003">
    <property type="protein sequence ID" value="MBP2000987.1"/>
    <property type="molecule type" value="Genomic_DNA"/>
</dbReference>
<evidence type="ECO:0000256" key="7">
    <source>
        <dbReference type="ARBA" id="ARBA00022840"/>
    </source>
</evidence>
<keyword evidence="5" id="KW-0547">Nucleotide-binding</keyword>
<evidence type="ECO:0000256" key="1">
    <source>
        <dbReference type="ARBA" id="ARBA00000085"/>
    </source>
</evidence>
<dbReference type="Pfam" id="PF07730">
    <property type="entry name" value="HisKA_3"/>
    <property type="match status" value="1"/>
</dbReference>
<dbReference type="InterPro" id="IPR011712">
    <property type="entry name" value="Sig_transdc_His_kin_sub3_dim/P"/>
</dbReference>
<gene>
    <name evidence="11" type="ORF">J2Z69_002030</name>
</gene>
<feature type="transmembrane region" description="Helical" evidence="9">
    <location>
        <begin position="36"/>
        <end position="58"/>
    </location>
</feature>
<dbReference type="EC" id="2.7.13.3" evidence="2"/>
<dbReference type="CDD" id="cd16917">
    <property type="entry name" value="HATPase_UhpB-NarQ-NarX-like"/>
    <property type="match status" value="1"/>
</dbReference>
<dbReference type="RefSeq" id="WP_209861618.1">
    <property type="nucleotide sequence ID" value="NZ_JAGGLD010000003.1"/>
</dbReference>
<keyword evidence="12" id="KW-1185">Reference proteome</keyword>
<evidence type="ECO:0000256" key="6">
    <source>
        <dbReference type="ARBA" id="ARBA00022777"/>
    </source>
</evidence>
<dbReference type="InterPro" id="IPR036890">
    <property type="entry name" value="HATPase_C_sf"/>
</dbReference>
<feature type="transmembrane region" description="Helical" evidence="9">
    <location>
        <begin position="6"/>
        <end position="24"/>
    </location>
</feature>
<reference evidence="11 12" key="1">
    <citation type="submission" date="2021-03" db="EMBL/GenBank/DDBJ databases">
        <title>Genomic Encyclopedia of Type Strains, Phase IV (KMG-IV): sequencing the most valuable type-strain genomes for metagenomic binning, comparative biology and taxonomic classification.</title>
        <authorList>
            <person name="Goeker M."/>
        </authorList>
    </citation>
    <scope>NUCLEOTIDE SEQUENCE [LARGE SCALE GENOMIC DNA]</scope>
    <source>
        <strain evidence="11 12">DSM 26806</strain>
    </source>
</reference>
<keyword evidence="9" id="KW-0812">Transmembrane</keyword>
<keyword evidence="9" id="KW-1133">Transmembrane helix</keyword>
<dbReference type="PANTHER" id="PTHR24421:SF10">
    <property type="entry name" value="NITRATE_NITRITE SENSOR PROTEIN NARQ"/>
    <property type="match status" value="1"/>
</dbReference>
<evidence type="ECO:0000313" key="12">
    <source>
        <dbReference type="Proteomes" id="UP001519288"/>
    </source>
</evidence>
<proteinExistence type="predicted"/>
<protein>
    <recommendedName>
        <fullName evidence="2">histidine kinase</fullName>
        <ecNumber evidence="2">2.7.13.3</ecNumber>
    </recommendedName>
</protein>
<feature type="domain" description="Signal transduction histidine kinase subgroup 3 dimerisation and phosphoacceptor" evidence="10">
    <location>
        <begin position="81"/>
        <end position="139"/>
    </location>
</feature>
<accession>A0ABS4JGZ4</accession>
<sequence>MTYRLIKWMILVVPSLIIGIWEFVRHQFLMPYLSMGTGNLITPILLFLISVTLLYQLFVQLEVIQEELQREKSHKAELEAREQMARELHDGIAQSLFLLSVKIDKAERLQQSGQAVTWGELRKTVHEVNRYVRQSISNLKYPARSDHAAPATCTMKQRVEQLAEEAQVQADIIWNLVDDQFTPKEQIELLACIREALVNTRKHANASLTRIEGHSKGRQWTVRVIDNGKSHDILKSFNPEKYGIQIMRERTEEMGWVLEVGRQDGLTLVQIENREER</sequence>
<organism evidence="11 12">
    <name type="scientific">Paenibacillus shirakamiensis</name>
    <dbReference type="NCBI Taxonomy" id="1265935"/>
    <lineage>
        <taxon>Bacteria</taxon>
        <taxon>Bacillati</taxon>
        <taxon>Bacillota</taxon>
        <taxon>Bacilli</taxon>
        <taxon>Bacillales</taxon>
        <taxon>Paenibacillaceae</taxon>
        <taxon>Paenibacillus</taxon>
    </lineage>
</organism>
<dbReference type="InterPro" id="IPR050482">
    <property type="entry name" value="Sensor_HK_TwoCompSys"/>
</dbReference>
<keyword evidence="3" id="KW-0597">Phosphoprotein</keyword>